<feature type="domain" description="AAA+ ATPase" evidence="3">
    <location>
        <begin position="363"/>
        <end position="510"/>
    </location>
</feature>
<dbReference type="InterPro" id="IPR001270">
    <property type="entry name" value="ClpA/B"/>
</dbReference>
<evidence type="ECO:0000313" key="5">
    <source>
        <dbReference type="Proteomes" id="UP000219612"/>
    </source>
</evidence>
<organism evidence="4 5">
    <name type="scientific">Paractinoplanes atraurantiacus</name>
    <dbReference type="NCBI Taxonomy" id="1036182"/>
    <lineage>
        <taxon>Bacteria</taxon>
        <taxon>Bacillati</taxon>
        <taxon>Actinomycetota</taxon>
        <taxon>Actinomycetes</taxon>
        <taxon>Micromonosporales</taxon>
        <taxon>Micromonosporaceae</taxon>
        <taxon>Paractinoplanes</taxon>
    </lineage>
</organism>
<dbReference type="InterPro" id="IPR003593">
    <property type="entry name" value="AAA+_ATPase"/>
</dbReference>
<keyword evidence="5" id="KW-1185">Reference proteome</keyword>
<dbReference type="Gene3D" id="3.40.50.300">
    <property type="entry name" value="P-loop containing nucleotide triphosphate hydrolases"/>
    <property type="match status" value="1"/>
</dbReference>
<dbReference type="GO" id="GO:0016887">
    <property type="term" value="F:ATP hydrolysis activity"/>
    <property type="evidence" value="ECO:0007669"/>
    <property type="project" value="InterPro"/>
</dbReference>
<proteinExistence type="predicted"/>
<dbReference type="SUPFAM" id="SSF52540">
    <property type="entry name" value="P-loop containing nucleoside triphosphate hydrolases"/>
    <property type="match status" value="1"/>
</dbReference>
<dbReference type="GO" id="GO:0005524">
    <property type="term" value="F:ATP binding"/>
    <property type="evidence" value="ECO:0007669"/>
    <property type="project" value="UniProtKB-KW"/>
</dbReference>
<dbReference type="EMBL" id="OBDY01000035">
    <property type="protein sequence ID" value="SNY69539.1"/>
    <property type="molecule type" value="Genomic_DNA"/>
</dbReference>
<dbReference type="GO" id="GO:0005737">
    <property type="term" value="C:cytoplasm"/>
    <property type="evidence" value="ECO:0007669"/>
    <property type="project" value="TreeGrafter"/>
</dbReference>
<dbReference type="Pfam" id="PF07724">
    <property type="entry name" value="AAA_2"/>
    <property type="match status" value="1"/>
</dbReference>
<dbReference type="InterPro" id="IPR050130">
    <property type="entry name" value="ClpA_ClpB"/>
</dbReference>
<keyword evidence="1" id="KW-0547">Nucleotide-binding</keyword>
<dbReference type="InterPro" id="IPR027417">
    <property type="entry name" value="P-loop_NTPase"/>
</dbReference>
<sequence>MRSDTPRVAAWLVRAFHELQRGRHLLVHGHVDELVRWDHEYLPLAEVLAEFLAGAGFEVVGRHSLVDGLTYHDDNARMLAERAGRTAPSALPAQQERPNGNWAPFSNRTGRLAQSEANTREALGNAPPARPRTTTEALITIRQLMTQRRTPSAVIMDAADLVVGDEAQADERRAVNVAHVRRMLGDAARTDVLTGGQPLRNTLVFVCREIGSLPEWLRESPDVATVLAELPSAQEREDLLQRQINDFHGAAGAGPDSLRHAVTTLVTLTDGMGVRDIQALQVTSRITEIGPNSPRKLVARHRFGVRDDPWEHLDMDRVRDAERALNARVMGQPTAVRAVSDALVNARVGIDFVAGDADVGSRPKGVFFFVGPTGVGKTELAKAVAELVFDDETALRRFDMSEFSQEHTSERLTGAPPGFIGHEQGGVLTNWMLERPFSVILFDEIEKAHPKIFDKFLQIIDDGRLTDGQGRTAYFSHSIVIFTSNVGASTLQPAHPGAPPSYEFIRRHFTDEVSRFFTSELGRPELLGRLGSGVVVFDILREQVIRSIAGKFLEQIIVSARARGFELILDREAIDRAVVEQVMVTGADLGARPIRDPLLEQWIRVPLNRWIMANQPPPGTRILIHRTASSPPFGVMTYPEDGGEAG</sequence>
<dbReference type="PANTHER" id="PTHR11638">
    <property type="entry name" value="ATP-DEPENDENT CLP PROTEASE"/>
    <property type="match status" value="1"/>
</dbReference>
<dbReference type="PRINTS" id="PR00300">
    <property type="entry name" value="CLPPROTEASEA"/>
</dbReference>
<dbReference type="RefSeq" id="WP_097328229.1">
    <property type="nucleotide sequence ID" value="NZ_OBDY01000035.1"/>
</dbReference>
<evidence type="ECO:0000256" key="1">
    <source>
        <dbReference type="ARBA" id="ARBA00022741"/>
    </source>
</evidence>
<reference evidence="4 5" key="1">
    <citation type="submission" date="2017-09" db="EMBL/GenBank/DDBJ databases">
        <authorList>
            <person name="Ehlers B."/>
            <person name="Leendertz F.H."/>
        </authorList>
    </citation>
    <scope>NUCLEOTIDE SEQUENCE [LARGE SCALE GENOMIC DNA]</scope>
    <source>
        <strain evidence="4 5">CGMCC 4.6857</strain>
    </source>
</reference>
<dbReference type="SMART" id="SM00382">
    <property type="entry name" value="AAA"/>
    <property type="match status" value="1"/>
</dbReference>
<dbReference type="GO" id="GO:0034605">
    <property type="term" value="P:cellular response to heat"/>
    <property type="evidence" value="ECO:0007669"/>
    <property type="project" value="TreeGrafter"/>
</dbReference>
<dbReference type="Gene3D" id="1.10.8.60">
    <property type="match status" value="1"/>
</dbReference>
<dbReference type="PANTHER" id="PTHR11638:SF18">
    <property type="entry name" value="HEAT SHOCK PROTEIN 104"/>
    <property type="match status" value="1"/>
</dbReference>
<accession>A0A285KAA0</accession>
<protein>
    <submittedName>
        <fullName evidence="4">AAA domain (Cdc48 subfamily)</fullName>
    </submittedName>
</protein>
<dbReference type="AlphaFoldDB" id="A0A285KAA0"/>
<evidence type="ECO:0000256" key="2">
    <source>
        <dbReference type="ARBA" id="ARBA00022840"/>
    </source>
</evidence>
<dbReference type="Proteomes" id="UP000219612">
    <property type="component" value="Unassembled WGS sequence"/>
</dbReference>
<dbReference type="CDD" id="cd19499">
    <property type="entry name" value="RecA-like_ClpB_Hsp104-like"/>
    <property type="match status" value="1"/>
</dbReference>
<name>A0A285KAA0_9ACTN</name>
<dbReference type="OrthoDB" id="9803641at2"/>
<evidence type="ECO:0000313" key="4">
    <source>
        <dbReference type="EMBL" id="SNY69539.1"/>
    </source>
</evidence>
<dbReference type="InterPro" id="IPR003959">
    <property type="entry name" value="ATPase_AAA_core"/>
</dbReference>
<keyword evidence="2" id="KW-0067">ATP-binding</keyword>
<gene>
    <name evidence="4" type="ORF">SAMN05421748_13568</name>
</gene>
<evidence type="ECO:0000259" key="3">
    <source>
        <dbReference type="SMART" id="SM00382"/>
    </source>
</evidence>